<name>A0A5P1EL32_ASPOF</name>
<dbReference type="Gramene" id="ONK65291">
    <property type="protein sequence ID" value="ONK65291"/>
    <property type="gene ID" value="A4U43_C07F35620"/>
</dbReference>
<evidence type="ECO:0000313" key="1">
    <source>
        <dbReference type="EMBL" id="ONK65291.1"/>
    </source>
</evidence>
<dbReference type="Proteomes" id="UP000243459">
    <property type="component" value="Chromosome 7"/>
</dbReference>
<dbReference type="AlphaFoldDB" id="A0A5P1EL32"/>
<accession>A0A5P1EL32</accession>
<proteinExistence type="predicted"/>
<sequence length="118" mass="13382">MDAVARNLVAHKLICAARADCNPAETEMGGKTGRRFARGVRKAIDRWEKTLRWRSEESPEEISSVARDVEKLKEMKSKVIKKRVSRRGVISEAREQSLAMALQAIEIADEEKEEKDSN</sequence>
<reference evidence="2" key="1">
    <citation type="journal article" date="2017" name="Nat. Commun.">
        <title>The asparagus genome sheds light on the origin and evolution of a young Y chromosome.</title>
        <authorList>
            <person name="Harkess A."/>
            <person name="Zhou J."/>
            <person name="Xu C."/>
            <person name="Bowers J.E."/>
            <person name="Van der Hulst R."/>
            <person name="Ayyampalayam S."/>
            <person name="Mercati F."/>
            <person name="Riccardi P."/>
            <person name="McKain M.R."/>
            <person name="Kakrana A."/>
            <person name="Tang H."/>
            <person name="Ray J."/>
            <person name="Groenendijk J."/>
            <person name="Arikit S."/>
            <person name="Mathioni S.M."/>
            <person name="Nakano M."/>
            <person name="Shan H."/>
            <person name="Telgmann-Rauber A."/>
            <person name="Kanno A."/>
            <person name="Yue Z."/>
            <person name="Chen H."/>
            <person name="Li W."/>
            <person name="Chen Y."/>
            <person name="Xu X."/>
            <person name="Zhang Y."/>
            <person name="Luo S."/>
            <person name="Chen H."/>
            <person name="Gao J."/>
            <person name="Mao Z."/>
            <person name="Pires J.C."/>
            <person name="Luo M."/>
            <person name="Kudrna D."/>
            <person name="Wing R.A."/>
            <person name="Meyers B.C."/>
            <person name="Yi K."/>
            <person name="Kong H."/>
            <person name="Lavrijsen P."/>
            <person name="Sunseri F."/>
            <person name="Falavigna A."/>
            <person name="Ye Y."/>
            <person name="Leebens-Mack J.H."/>
            <person name="Chen G."/>
        </authorList>
    </citation>
    <scope>NUCLEOTIDE SEQUENCE [LARGE SCALE GENOMIC DNA]</scope>
    <source>
        <strain evidence="2">cv. DH0086</strain>
    </source>
</reference>
<gene>
    <name evidence="1" type="ORF">A4U43_C07F35620</name>
</gene>
<keyword evidence="2" id="KW-1185">Reference proteome</keyword>
<dbReference type="EMBL" id="CM007387">
    <property type="protein sequence ID" value="ONK65291.1"/>
    <property type="molecule type" value="Genomic_DNA"/>
</dbReference>
<organism evidence="1 2">
    <name type="scientific">Asparagus officinalis</name>
    <name type="common">Garden asparagus</name>
    <dbReference type="NCBI Taxonomy" id="4686"/>
    <lineage>
        <taxon>Eukaryota</taxon>
        <taxon>Viridiplantae</taxon>
        <taxon>Streptophyta</taxon>
        <taxon>Embryophyta</taxon>
        <taxon>Tracheophyta</taxon>
        <taxon>Spermatophyta</taxon>
        <taxon>Magnoliopsida</taxon>
        <taxon>Liliopsida</taxon>
        <taxon>Asparagales</taxon>
        <taxon>Asparagaceae</taxon>
        <taxon>Asparagoideae</taxon>
        <taxon>Asparagus</taxon>
    </lineage>
</organism>
<evidence type="ECO:0000313" key="2">
    <source>
        <dbReference type="Proteomes" id="UP000243459"/>
    </source>
</evidence>
<protein>
    <submittedName>
        <fullName evidence="1">Uncharacterized protein</fullName>
    </submittedName>
</protein>